<protein>
    <recommendedName>
        <fullName evidence="4">ABC-type transport system involved in multi-copper enzyme maturation, permease component</fullName>
    </recommendedName>
</protein>
<feature type="transmembrane region" description="Helical" evidence="1">
    <location>
        <begin position="280"/>
        <end position="299"/>
    </location>
</feature>
<name>L0EEX6_THECK</name>
<evidence type="ECO:0008006" key="4">
    <source>
        <dbReference type="Google" id="ProtNLM"/>
    </source>
</evidence>
<reference evidence="3" key="1">
    <citation type="submission" date="2012-01" db="EMBL/GenBank/DDBJ databases">
        <title>Complete sequence of chromosome of Thermobacillus composti KWC4.</title>
        <authorList>
            <person name="Lucas S."/>
            <person name="Han J."/>
            <person name="Lapidus A."/>
            <person name="Cheng J.-F."/>
            <person name="Goodwin L."/>
            <person name="Pitluck S."/>
            <person name="Peters L."/>
            <person name="Ovchinnikova G."/>
            <person name="Teshima H."/>
            <person name="Detter J.C."/>
            <person name="Han C."/>
            <person name="Tapia R."/>
            <person name="Land M."/>
            <person name="Hauser L."/>
            <person name="Kyrpides N."/>
            <person name="Ivanova N."/>
            <person name="Pagani I."/>
            <person name="Anderson I."/>
            <person name="Woyke T."/>
        </authorList>
    </citation>
    <scope>NUCLEOTIDE SEQUENCE [LARGE SCALE GENOMIC DNA]</scope>
    <source>
        <strain evidence="3">DSM 18247 / JCM 13945 / KWC4</strain>
    </source>
</reference>
<dbReference type="PANTHER" id="PTHR43471:SF12">
    <property type="entry name" value="HYPOTHETICAL MEMBRANE PROTEIN, CONSERVED"/>
    <property type="match status" value="1"/>
</dbReference>
<feature type="transmembrane region" description="Helical" evidence="1">
    <location>
        <begin position="196"/>
        <end position="218"/>
    </location>
</feature>
<dbReference type="KEGG" id="tco:Theco_1567"/>
<dbReference type="Pfam" id="PF12679">
    <property type="entry name" value="ABC2_membrane_2"/>
    <property type="match status" value="1"/>
</dbReference>
<dbReference type="AlphaFoldDB" id="L0EEX6"/>
<dbReference type="OrthoDB" id="9815855at2"/>
<keyword evidence="1" id="KW-0812">Transmembrane</keyword>
<dbReference type="RefSeq" id="WP_015254457.1">
    <property type="nucleotide sequence ID" value="NC_019897.1"/>
</dbReference>
<dbReference type="GO" id="GO:0005886">
    <property type="term" value="C:plasma membrane"/>
    <property type="evidence" value="ECO:0007669"/>
    <property type="project" value="UniProtKB-SubCell"/>
</dbReference>
<evidence type="ECO:0000313" key="3">
    <source>
        <dbReference type="Proteomes" id="UP000010795"/>
    </source>
</evidence>
<dbReference type="Proteomes" id="UP000010795">
    <property type="component" value="Chromosome"/>
</dbReference>
<feature type="transmembrane region" description="Helical" evidence="1">
    <location>
        <begin position="164"/>
        <end position="184"/>
    </location>
</feature>
<dbReference type="HOGENOM" id="CLU_066398_1_0_9"/>
<feature type="transmembrane region" description="Helical" evidence="1">
    <location>
        <begin position="78"/>
        <end position="103"/>
    </location>
</feature>
<dbReference type="EMBL" id="CP003255">
    <property type="protein sequence ID" value="AGA57705.1"/>
    <property type="molecule type" value="Genomic_DNA"/>
</dbReference>
<keyword evidence="1" id="KW-0472">Membrane</keyword>
<accession>L0EEX6</accession>
<gene>
    <name evidence="2" type="ordered locus">Theco_1567</name>
</gene>
<evidence type="ECO:0000256" key="1">
    <source>
        <dbReference type="SAM" id="Phobius"/>
    </source>
</evidence>
<keyword evidence="3" id="KW-1185">Reference proteome</keyword>
<proteinExistence type="predicted"/>
<dbReference type="STRING" id="717605.Theco_1567"/>
<sequence>MSGQSAAKRRLPDLRTRLINPVLGKEFTLRMRTSRSMWALLFYLTAIGILAFGFMYIFRMDHGLGAASFDPGRSRTMFLFISLAQLGLIAFMTPGLTAGVVSGEREKQTLNLLLTTQQSSTSIILSKLVSSLGFMTLLVISTMPVFSIVFLYGGISPGQVGTVFAFYLFTMLSFGSFGVLFSTLMKRTMLSVITSYGLTLFMYGGTAFLYLILNLMIVNSVASQPNPPGYYNWTGFLMGLNPAAALISIFEPDLSRSIFRVAWSGSSSAAEAPIELWQEYFLVYSVLTVIAVLLSIRHIRPVLKRKRKKAAGQG</sequence>
<feature type="transmembrane region" description="Helical" evidence="1">
    <location>
        <begin position="124"/>
        <end position="152"/>
    </location>
</feature>
<feature type="transmembrane region" description="Helical" evidence="1">
    <location>
        <begin position="38"/>
        <end position="58"/>
    </location>
</feature>
<keyword evidence="1" id="KW-1133">Transmembrane helix</keyword>
<organism evidence="2 3">
    <name type="scientific">Thermobacillus composti (strain DSM 18247 / JCM 13945 / KWC4)</name>
    <dbReference type="NCBI Taxonomy" id="717605"/>
    <lineage>
        <taxon>Bacteria</taxon>
        <taxon>Bacillati</taxon>
        <taxon>Bacillota</taxon>
        <taxon>Bacilli</taxon>
        <taxon>Bacillales</taxon>
        <taxon>Paenibacillaceae</taxon>
        <taxon>Thermobacillus</taxon>
    </lineage>
</organism>
<dbReference type="PANTHER" id="PTHR43471">
    <property type="entry name" value="ABC TRANSPORTER PERMEASE"/>
    <property type="match status" value="1"/>
</dbReference>
<dbReference type="eggNOG" id="COG1277">
    <property type="taxonomic scope" value="Bacteria"/>
</dbReference>
<dbReference type="GO" id="GO:0140359">
    <property type="term" value="F:ABC-type transporter activity"/>
    <property type="evidence" value="ECO:0007669"/>
    <property type="project" value="InterPro"/>
</dbReference>
<evidence type="ECO:0000313" key="2">
    <source>
        <dbReference type="EMBL" id="AGA57705.1"/>
    </source>
</evidence>